<organism evidence="5 6">
    <name type="scientific">Actinosynnema pretiosum subsp. pretiosum</name>
    <dbReference type="NCBI Taxonomy" id="103721"/>
    <lineage>
        <taxon>Bacteria</taxon>
        <taxon>Bacillati</taxon>
        <taxon>Actinomycetota</taxon>
        <taxon>Actinomycetes</taxon>
        <taxon>Pseudonocardiales</taxon>
        <taxon>Pseudonocardiaceae</taxon>
        <taxon>Actinosynnema</taxon>
    </lineage>
</organism>
<dbReference type="PROSITE" id="PS51755">
    <property type="entry name" value="OMPR_PHOB"/>
    <property type="match status" value="1"/>
</dbReference>
<dbReference type="GO" id="GO:0003677">
    <property type="term" value="F:DNA binding"/>
    <property type="evidence" value="ECO:0007669"/>
    <property type="project" value="UniProtKB-UniRule"/>
</dbReference>
<feature type="region of interest" description="Disordered" evidence="3">
    <location>
        <begin position="155"/>
        <end position="204"/>
    </location>
</feature>
<evidence type="ECO:0000259" key="4">
    <source>
        <dbReference type="PROSITE" id="PS51755"/>
    </source>
</evidence>
<dbReference type="SUPFAM" id="SSF46894">
    <property type="entry name" value="C-terminal effector domain of the bipartite response regulators"/>
    <property type="match status" value="1"/>
</dbReference>
<evidence type="ECO:0000313" key="6">
    <source>
        <dbReference type="Proteomes" id="UP000677152"/>
    </source>
</evidence>
<dbReference type="Pfam" id="PF00486">
    <property type="entry name" value="Trans_reg_C"/>
    <property type="match status" value="1"/>
</dbReference>
<dbReference type="PANTHER" id="PTHR35807:SF1">
    <property type="entry name" value="TRANSCRIPTIONAL REGULATOR REDD"/>
    <property type="match status" value="1"/>
</dbReference>
<dbReference type="GO" id="GO:0006355">
    <property type="term" value="P:regulation of DNA-templated transcription"/>
    <property type="evidence" value="ECO:0007669"/>
    <property type="project" value="InterPro"/>
</dbReference>
<dbReference type="EMBL" id="CP073249">
    <property type="protein sequence ID" value="QUF04503.1"/>
    <property type="molecule type" value="Genomic_DNA"/>
</dbReference>
<keyword evidence="1 2" id="KW-0238">DNA-binding</keyword>
<dbReference type="InterPro" id="IPR051677">
    <property type="entry name" value="AfsR-DnrI-RedD_regulator"/>
</dbReference>
<protein>
    <submittedName>
        <fullName evidence="5">Helix-turn-helix domain-containing protein</fullName>
    </submittedName>
</protein>
<feature type="domain" description="OmpR/PhoB-type" evidence="4">
    <location>
        <begin position="1"/>
        <end position="98"/>
    </location>
</feature>
<feature type="DNA-binding region" description="OmpR/PhoB-type" evidence="2">
    <location>
        <begin position="1"/>
        <end position="98"/>
    </location>
</feature>
<dbReference type="SMART" id="SM00862">
    <property type="entry name" value="Trans_reg_C"/>
    <property type="match status" value="1"/>
</dbReference>
<accession>A0AA45R4D0</accession>
<gene>
    <name evidence="5" type="ORF">KCV87_35305</name>
</gene>
<dbReference type="AlphaFoldDB" id="A0AA45R4D0"/>
<evidence type="ECO:0000256" key="3">
    <source>
        <dbReference type="SAM" id="MobiDB-lite"/>
    </source>
</evidence>
<dbReference type="Proteomes" id="UP000677152">
    <property type="component" value="Chromosome"/>
</dbReference>
<sequence>MGEALTRIRLLGPVVVGTAGREAVPGGPKATALLAALVRQGGRVVATERLVDLLWDDGPPVSATALVHTHVSQLRRGLTSVGLGGALRTRAPGYQPRTEPGDHDVDVFAAEHEWARRAEAAVDELRVLVAERPLREGSRALLMRAPAVPAEHLHDPGPAADRFAGAGGGPAARAGRPPGPLPVPRPGAALRRGIRPARTAARTC</sequence>
<evidence type="ECO:0000256" key="2">
    <source>
        <dbReference type="PROSITE-ProRule" id="PRU01091"/>
    </source>
</evidence>
<dbReference type="PANTHER" id="PTHR35807">
    <property type="entry name" value="TRANSCRIPTIONAL REGULATOR REDD-RELATED"/>
    <property type="match status" value="1"/>
</dbReference>
<evidence type="ECO:0000313" key="5">
    <source>
        <dbReference type="EMBL" id="QUF04503.1"/>
    </source>
</evidence>
<dbReference type="InterPro" id="IPR036388">
    <property type="entry name" value="WH-like_DNA-bd_sf"/>
</dbReference>
<evidence type="ECO:0000256" key="1">
    <source>
        <dbReference type="ARBA" id="ARBA00023125"/>
    </source>
</evidence>
<proteinExistence type="predicted"/>
<dbReference type="InterPro" id="IPR016032">
    <property type="entry name" value="Sig_transdc_resp-reg_C-effctor"/>
</dbReference>
<name>A0AA45R4D0_9PSEU</name>
<dbReference type="Gene3D" id="1.10.10.10">
    <property type="entry name" value="Winged helix-like DNA-binding domain superfamily/Winged helix DNA-binding domain"/>
    <property type="match status" value="1"/>
</dbReference>
<dbReference type="GO" id="GO:0000160">
    <property type="term" value="P:phosphorelay signal transduction system"/>
    <property type="evidence" value="ECO:0007669"/>
    <property type="project" value="InterPro"/>
</dbReference>
<reference evidence="5" key="1">
    <citation type="submission" date="2021-04" db="EMBL/GenBank/DDBJ databases">
        <title>Genomic sequence of Actinosynnema pretiosum subsp. pretiosum ATCC 31280 (C-14919).</title>
        <authorList>
            <person name="Bai L."/>
            <person name="Wang X."/>
            <person name="Xiao Y."/>
        </authorList>
    </citation>
    <scope>NUCLEOTIDE SEQUENCE</scope>
    <source>
        <strain evidence="5">ATCC 31280</strain>
    </source>
</reference>
<dbReference type="InterPro" id="IPR001867">
    <property type="entry name" value="OmpR/PhoB-type_DNA-bd"/>
</dbReference>